<accession>M4BCK6</accession>
<dbReference type="EnsemblProtists" id="HpaT804022">
    <property type="protein sequence ID" value="HpaP804022"/>
    <property type="gene ID" value="HpaG804022"/>
</dbReference>
<evidence type="ECO:0000313" key="3">
    <source>
        <dbReference type="EnsemblProtists" id="HpaP804022"/>
    </source>
</evidence>
<evidence type="ECO:0008006" key="5">
    <source>
        <dbReference type="Google" id="ProtNLM"/>
    </source>
</evidence>
<dbReference type="Proteomes" id="UP000011713">
    <property type="component" value="Unassembled WGS sequence"/>
</dbReference>
<dbReference type="OMA" id="NEDGAAW"/>
<keyword evidence="4" id="KW-1185">Reference proteome</keyword>
<reference evidence="3" key="2">
    <citation type="submission" date="2015-06" db="UniProtKB">
        <authorList>
            <consortium name="EnsemblProtists"/>
        </authorList>
    </citation>
    <scope>IDENTIFICATION</scope>
    <source>
        <strain evidence="3">Emoy2</strain>
    </source>
</reference>
<proteinExistence type="predicted"/>
<evidence type="ECO:0000256" key="1">
    <source>
        <dbReference type="SAM" id="MobiDB-lite"/>
    </source>
</evidence>
<evidence type="ECO:0000313" key="4">
    <source>
        <dbReference type="Proteomes" id="UP000011713"/>
    </source>
</evidence>
<feature type="compositionally biased region" description="Acidic residues" evidence="1">
    <location>
        <begin position="114"/>
        <end position="125"/>
    </location>
</feature>
<evidence type="ECO:0000256" key="2">
    <source>
        <dbReference type="SAM" id="SignalP"/>
    </source>
</evidence>
<feature type="compositionally biased region" description="Polar residues" evidence="1">
    <location>
        <begin position="127"/>
        <end position="141"/>
    </location>
</feature>
<protein>
    <recommendedName>
        <fullName evidence="5">RxLR effector candidate protein</fullName>
    </recommendedName>
</protein>
<dbReference type="EMBL" id="JH598136">
    <property type="status" value="NOT_ANNOTATED_CDS"/>
    <property type="molecule type" value="Genomic_DNA"/>
</dbReference>
<feature type="signal peptide" evidence="2">
    <location>
        <begin position="1"/>
        <end position="21"/>
    </location>
</feature>
<dbReference type="InParanoid" id="M4BCK6"/>
<feature type="compositionally biased region" description="Acidic residues" evidence="1">
    <location>
        <begin position="71"/>
        <end position="82"/>
    </location>
</feature>
<keyword evidence="2" id="KW-0732">Signal</keyword>
<dbReference type="VEuPathDB" id="FungiDB:HpaG804022"/>
<dbReference type="STRING" id="559515.M4BCK6"/>
<feature type="chain" id="PRO_5004048960" description="RxLR effector candidate protein" evidence="2">
    <location>
        <begin position="22"/>
        <end position="161"/>
    </location>
</feature>
<organism evidence="3 4">
    <name type="scientific">Hyaloperonospora arabidopsidis (strain Emoy2)</name>
    <name type="common">Downy mildew agent</name>
    <name type="synonym">Peronospora arabidopsidis</name>
    <dbReference type="NCBI Taxonomy" id="559515"/>
    <lineage>
        <taxon>Eukaryota</taxon>
        <taxon>Sar</taxon>
        <taxon>Stramenopiles</taxon>
        <taxon>Oomycota</taxon>
        <taxon>Peronosporomycetes</taxon>
        <taxon>Peronosporales</taxon>
        <taxon>Peronosporaceae</taxon>
        <taxon>Hyaloperonospora</taxon>
    </lineage>
</organism>
<sequence>MRFTLTFLIVSMAVAFPYTRAQTLGESVVAGNEDGAAWQTDTLGDSVVAGNEDGAAWETDSIAASLMGDVTDDDLVTDDDGTNDISSTEASGVGTVSPPDDLMIVDANSTSDDGSTDDTTGDDDGTPSQSNDAVESGSSGASRPLFAASATLVAVAIAAML</sequence>
<reference evidence="4" key="1">
    <citation type="journal article" date="2010" name="Science">
        <title>Signatures of adaptation to obligate biotrophy in the Hyaloperonospora arabidopsidis genome.</title>
        <authorList>
            <person name="Baxter L."/>
            <person name="Tripathy S."/>
            <person name="Ishaque N."/>
            <person name="Boot N."/>
            <person name="Cabral A."/>
            <person name="Kemen E."/>
            <person name="Thines M."/>
            <person name="Ah-Fong A."/>
            <person name="Anderson R."/>
            <person name="Badejoko W."/>
            <person name="Bittner-Eddy P."/>
            <person name="Boore J.L."/>
            <person name="Chibucos M.C."/>
            <person name="Coates M."/>
            <person name="Dehal P."/>
            <person name="Delehaunty K."/>
            <person name="Dong S."/>
            <person name="Downton P."/>
            <person name="Dumas B."/>
            <person name="Fabro G."/>
            <person name="Fronick C."/>
            <person name="Fuerstenberg S.I."/>
            <person name="Fulton L."/>
            <person name="Gaulin E."/>
            <person name="Govers F."/>
            <person name="Hughes L."/>
            <person name="Humphray S."/>
            <person name="Jiang R.H."/>
            <person name="Judelson H."/>
            <person name="Kamoun S."/>
            <person name="Kyung K."/>
            <person name="Meijer H."/>
            <person name="Minx P."/>
            <person name="Morris P."/>
            <person name="Nelson J."/>
            <person name="Phuntumart V."/>
            <person name="Qutob D."/>
            <person name="Rehmany A."/>
            <person name="Rougon-Cardoso A."/>
            <person name="Ryden P."/>
            <person name="Torto-Alalibo T."/>
            <person name="Studholme D."/>
            <person name="Wang Y."/>
            <person name="Win J."/>
            <person name="Wood J."/>
            <person name="Clifton S.W."/>
            <person name="Rogers J."/>
            <person name="Van den Ackerveken G."/>
            <person name="Jones J.D."/>
            <person name="McDowell J.M."/>
            <person name="Beynon J."/>
            <person name="Tyler B.M."/>
        </authorList>
    </citation>
    <scope>NUCLEOTIDE SEQUENCE [LARGE SCALE GENOMIC DNA]</scope>
    <source>
        <strain evidence="4">Emoy2</strain>
    </source>
</reference>
<name>M4BCK6_HYAAE</name>
<dbReference type="HOGENOM" id="CLU_1646976_0_0_1"/>
<dbReference type="AlphaFoldDB" id="M4BCK6"/>
<feature type="region of interest" description="Disordered" evidence="1">
    <location>
        <begin position="71"/>
        <end position="142"/>
    </location>
</feature>